<protein>
    <recommendedName>
        <fullName evidence="5">Coiled-coil domain-containing protein 170-like</fullName>
    </recommendedName>
</protein>
<evidence type="ECO:0008006" key="5">
    <source>
        <dbReference type="Google" id="ProtNLM"/>
    </source>
</evidence>
<dbReference type="Proteomes" id="UP000694397">
    <property type="component" value="Chromosome 15"/>
</dbReference>
<organism evidence="3 4">
    <name type="scientific">Scleropages formosus</name>
    <name type="common">Asian bonytongue</name>
    <name type="synonym">Osteoglossum formosum</name>
    <dbReference type="NCBI Taxonomy" id="113540"/>
    <lineage>
        <taxon>Eukaryota</taxon>
        <taxon>Metazoa</taxon>
        <taxon>Chordata</taxon>
        <taxon>Craniata</taxon>
        <taxon>Vertebrata</taxon>
        <taxon>Euteleostomi</taxon>
        <taxon>Actinopterygii</taxon>
        <taxon>Neopterygii</taxon>
        <taxon>Teleostei</taxon>
        <taxon>Osteoglossocephala</taxon>
        <taxon>Osteoglossomorpha</taxon>
        <taxon>Osteoglossiformes</taxon>
        <taxon>Osteoglossidae</taxon>
        <taxon>Scleropages</taxon>
    </lineage>
</organism>
<name>A0A8C9WJ34_SCLFO</name>
<reference evidence="3" key="3">
    <citation type="submission" date="2025-09" db="UniProtKB">
        <authorList>
            <consortium name="Ensembl"/>
        </authorList>
    </citation>
    <scope>IDENTIFICATION</scope>
</reference>
<keyword evidence="4" id="KW-1185">Reference proteome</keyword>
<dbReference type="OrthoDB" id="5832575at2759"/>
<evidence type="ECO:0000313" key="4">
    <source>
        <dbReference type="Proteomes" id="UP000694397"/>
    </source>
</evidence>
<feature type="compositionally biased region" description="Basic and acidic residues" evidence="2">
    <location>
        <begin position="401"/>
        <end position="412"/>
    </location>
</feature>
<keyword evidence="1" id="KW-0175">Coiled coil</keyword>
<evidence type="ECO:0000256" key="2">
    <source>
        <dbReference type="SAM" id="MobiDB-lite"/>
    </source>
</evidence>
<feature type="coiled-coil region" evidence="1">
    <location>
        <begin position="18"/>
        <end position="73"/>
    </location>
</feature>
<reference evidence="3" key="2">
    <citation type="submission" date="2025-08" db="UniProtKB">
        <authorList>
            <consortium name="Ensembl"/>
        </authorList>
    </citation>
    <scope>IDENTIFICATION</scope>
</reference>
<dbReference type="PANTHER" id="PTHR18863:SF4">
    <property type="entry name" value="COILED-COIL DOMAIN-CONTAINING PROTEIN 170"/>
    <property type="match status" value="1"/>
</dbReference>
<dbReference type="AlphaFoldDB" id="A0A8C9WJ34"/>
<evidence type="ECO:0000313" key="3">
    <source>
        <dbReference type="Ensembl" id="ENSSFOP00015074641.1"/>
    </source>
</evidence>
<dbReference type="InterPro" id="IPR039139">
    <property type="entry name" value="CCDC170-like"/>
</dbReference>
<sequence>MRLVAEVRREQRVSTARAEELQSVRQQYDRALRDQQAENRVLRERLETSRRALVDSQQEAGRLEARSQEMESSLRCSQSDAQVVRGLLRAFAEEVAALVRTHQEPGLCAEDEAQRKLKENSSEKDRGVEYSTTTETRLTQVLGDLDRLLGFQQEALRKERSAEQRMQELEAELLSANVFREDFSRERHNNQQFLDQLSKAMKLDSVTVDVGLDMRMEAILLRTEQLVKQEGRSLLESKSMVHGLQRKLKAHKERLESKELHIDMLRKKVSQLEEEKRKCFTLAMEQSNTQMEKRKLQKKVERLQKELEISHQSNLELKAQLSLTNELKIKVIEQRQITEDQTKTLEKVQKEKLKAAEKFATEKSQLESKYEEAKVGQEQAQRVLESSSNELGVLKQSFAELAEKERQGHGKPEPCPATQGIRPRWGGDTPRTGRQSITRHPKQGLNPTLATQ</sequence>
<accession>A0A8C9WJ34</accession>
<evidence type="ECO:0000256" key="1">
    <source>
        <dbReference type="SAM" id="Coils"/>
    </source>
</evidence>
<feature type="region of interest" description="Disordered" evidence="2">
    <location>
        <begin position="395"/>
        <end position="452"/>
    </location>
</feature>
<reference evidence="3 4" key="1">
    <citation type="submission" date="2019-04" db="EMBL/GenBank/DDBJ databases">
        <authorList>
            <consortium name="Wellcome Sanger Institute Data Sharing"/>
        </authorList>
    </citation>
    <scope>NUCLEOTIDE SEQUENCE [LARGE SCALE GENOMIC DNA]</scope>
</reference>
<feature type="coiled-coil region" evidence="1">
    <location>
        <begin position="241"/>
        <end position="320"/>
    </location>
</feature>
<dbReference type="GeneTree" id="ENSGT00390000012924"/>
<dbReference type="PANTHER" id="PTHR18863">
    <property type="entry name" value="TSEC-2-RELATED"/>
    <property type="match status" value="1"/>
</dbReference>
<gene>
    <name evidence="3" type="primary">ccdc170</name>
</gene>
<dbReference type="Ensembl" id="ENSSFOT00015038851.1">
    <property type="protein sequence ID" value="ENSSFOP00015074641.1"/>
    <property type="gene ID" value="ENSSFOG00015025615.1"/>
</dbReference>
<proteinExistence type="predicted"/>